<organism evidence="2 3">
    <name type="scientific">Dentiscutata erythropus</name>
    <dbReference type="NCBI Taxonomy" id="1348616"/>
    <lineage>
        <taxon>Eukaryota</taxon>
        <taxon>Fungi</taxon>
        <taxon>Fungi incertae sedis</taxon>
        <taxon>Mucoromycota</taxon>
        <taxon>Glomeromycotina</taxon>
        <taxon>Glomeromycetes</taxon>
        <taxon>Diversisporales</taxon>
        <taxon>Gigasporaceae</taxon>
        <taxon>Dentiscutata</taxon>
    </lineage>
</organism>
<feature type="non-terminal residue" evidence="2">
    <location>
        <position position="467"/>
    </location>
</feature>
<evidence type="ECO:0000313" key="3">
    <source>
        <dbReference type="Proteomes" id="UP000789405"/>
    </source>
</evidence>
<dbReference type="SUPFAM" id="SSF54928">
    <property type="entry name" value="RNA-binding domain, RBD"/>
    <property type="match status" value="1"/>
</dbReference>
<accession>A0A9N9JQY8</accession>
<evidence type="ECO:0000256" key="1">
    <source>
        <dbReference type="SAM" id="MobiDB-lite"/>
    </source>
</evidence>
<feature type="compositionally biased region" description="Polar residues" evidence="1">
    <location>
        <begin position="1"/>
        <end position="28"/>
    </location>
</feature>
<comment type="caution">
    <text evidence="2">The sequence shown here is derived from an EMBL/GenBank/DDBJ whole genome shotgun (WGS) entry which is preliminary data.</text>
</comment>
<feature type="compositionally biased region" description="Polar residues" evidence="1">
    <location>
        <begin position="103"/>
        <end position="115"/>
    </location>
</feature>
<name>A0A9N9JQY8_9GLOM</name>
<dbReference type="EMBL" id="CAJVPY010027811">
    <property type="protein sequence ID" value="CAG8791703.1"/>
    <property type="molecule type" value="Genomic_DNA"/>
</dbReference>
<keyword evidence="3" id="KW-1185">Reference proteome</keyword>
<sequence length="467" mass="54273">MEGNPSSSVNRVTRSKTGTGKQQASFNKGTRHDPLKKDRPLKSGSTLENIKAKVNTDKQQQKDQTREMEVETVLIESEDNNMFEEQQQFLQVKYDKGKRKLSQVENESNDGVYNNENEENTEDKYDEDDIQSIYSDNSNMSNHPEWRRNLGLKRYKARALVQNFLGKSIGKKLDWITQELKDKIEYTFIKVEYRKKTKGSYIAIYFNKKEELKKALDLEFVNENKEKFKLEEKSLNTRTTDANNKQTRAVIWDLPVSMKKNELKTELEHRYGKVESISTVLGEMWQKAYVTFADPEDTRNFTKSWSQTIGEDIVRVTPPGVTVSQLKERGEYAVRALGIPPGMTPSEIYNEFKKIGAMTCYVPRNAFYARKRMAILSFESAEIRNNAIGHKWLTEDFTIELMDITTKACHRCYDITHLAKDCPINQKATERTIALQQRMDKFGKVWKRHNPSAYNRIQKRLDPSYAG</sequence>
<dbReference type="GO" id="GO:0003676">
    <property type="term" value="F:nucleic acid binding"/>
    <property type="evidence" value="ECO:0007669"/>
    <property type="project" value="InterPro"/>
</dbReference>
<feature type="region of interest" description="Disordered" evidence="1">
    <location>
        <begin position="99"/>
        <end position="123"/>
    </location>
</feature>
<gene>
    <name evidence="2" type="ORF">DERYTH_LOCUS21566</name>
</gene>
<dbReference type="CDD" id="cd00590">
    <property type="entry name" value="RRM_SF"/>
    <property type="match status" value="2"/>
</dbReference>
<dbReference type="OrthoDB" id="2416239at2759"/>
<dbReference type="Proteomes" id="UP000789405">
    <property type="component" value="Unassembled WGS sequence"/>
</dbReference>
<feature type="compositionally biased region" description="Basic and acidic residues" evidence="1">
    <location>
        <begin position="30"/>
        <end position="41"/>
    </location>
</feature>
<dbReference type="AlphaFoldDB" id="A0A9N9JQY8"/>
<evidence type="ECO:0000313" key="2">
    <source>
        <dbReference type="EMBL" id="CAG8791703.1"/>
    </source>
</evidence>
<protein>
    <submittedName>
        <fullName evidence="2">7548_t:CDS:1</fullName>
    </submittedName>
</protein>
<reference evidence="2" key="1">
    <citation type="submission" date="2021-06" db="EMBL/GenBank/DDBJ databases">
        <authorList>
            <person name="Kallberg Y."/>
            <person name="Tangrot J."/>
            <person name="Rosling A."/>
        </authorList>
    </citation>
    <scope>NUCLEOTIDE SEQUENCE</scope>
    <source>
        <strain evidence="2">MA453B</strain>
    </source>
</reference>
<proteinExistence type="predicted"/>
<feature type="compositionally biased region" description="Basic and acidic residues" evidence="1">
    <location>
        <begin position="50"/>
        <end position="69"/>
    </location>
</feature>
<dbReference type="InterPro" id="IPR035979">
    <property type="entry name" value="RBD_domain_sf"/>
</dbReference>
<feature type="region of interest" description="Disordered" evidence="1">
    <location>
        <begin position="1"/>
        <end position="69"/>
    </location>
</feature>